<feature type="domain" description="AAA+ ATPase" evidence="12">
    <location>
        <begin position="37"/>
        <end position="179"/>
    </location>
</feature>
<keyword evidence="3" id="KW-0808">Transferase</keyword>
<evidence type="ECO:0000256" key="11">
    <source>
        <dbReference type="ARBA" id="ARBA00049244"/>
    </source>
</evidence>
<dbReference type="EC" id="2.7.7.7" evidence="2"/>
<keyword evidence="8" id="KW-0862">Zinc</keyword>
<dbReference type="SUPFAM" id="SSF52540">
    <property type="entry name" value="P-loop containing nucleoside triphosphate hydrolases"/>
    <property type="match status" value="1"/>
</dbReference>
<dbReference type="Proteomes" id="UP000029622">
    <property type="component" value="Unassembled WGS sequence"/>
</dbReference>
<evidence type="ECO:0000256" key="8">
    <source>
        <dbReference type="ARBA" id="ARBA00022833"/>
    </source>
</evidence>
<dbReference type="Pfam" id="PF20964">
    <property type="entry name" value="DnaX_C"/>
    <property type="match status" value="1"/>
</dbReference>
<dbReference type="Pfam" id="PF12169">
    <property type="entry name" value="DNA_pol3_gamma3"/>
    <property type="match status" value="1"/>
</dbReference>
<dbReference type="InterPro" id="IPR027417">
    <property type="entry name" value="P-loop_NTPase"/>
</dbReference>
<dbReference type="Gene3D" id="1.10.8.60">
    <property type="match status" value="1"/>
</dbReference>
<proteinExistence type="inferred from homology"/>
<keyword evidence="10" id="KW-0239">DNA-directed DNA polymerase</keyword>
<dbReference type="Pfam" id="PF22608">
    <property type="entry name" value="DNAX_ATPase_lid"/>
    <property type="match status" value="1"/>
</dbReference>
<dbReference type="GO" id="GO:0006261">
    <property type="term" value="P:DNA-templated DNA replication"/>
    <property type="evidence" value="ECO:0007669"/>
    <property type="project" value="TreeGrafter"/>
</dbReference>
<evidence type="ECO:0000313" key="14">
    <source>
        <dbReference type="Proteomes" id="UP000029622"/>
    </source>
</evidence>
<dbReference type="Pfam" id="PF13177">
    <property type="entry name" value="DNA_pol3_delta2"/>
    <property type="match status" value="1"/>
</dbReference>
<dbReference type="RefSeq" id="WP_035162467.1">
    <property type="nucleotide sequence ID" value="NZ_AZTB01000011.1"/>
</dbReference>
<evidence type="ECO:0000256" key="3">
    <source>
        <dbReference type="ARBA" id="ARBA00022679"/>
    </source>
</evidence>
<dbReference type="PANTHER" id="PTHR11669">
    <property type="entry name" value="REPLICATION FACTOR C / DNA POLYMERASE III GAMMA-TAU SUBUNIT"/>
    <property type="match status" value="1"/>
</dbReference>
<evidence type="ECO:0000313" key="13">
    <source>
        <dbReference type="EMBL" id="KGG80916.1"/>
    </source>
</evidence>
<dbReference type="InterPro" id="IPR005790">
    <property type="entry name" value="DNA_polIII_delta"/>
</dbReference>
<dbReference type="CDD" id="cd18137">
    <property type="entry name" value="HLD_clamp_pol_III_gamma_tau"/>
    <property type="match status" value="1"/>
</dbReference>
<dbReference type="SUPFAM" id="SSF48019">
    <property type="entry name" value="post-AAA+ oligomerization domain-like"/>
    <property type="match status" value="1"/>
</dbReference>
<dbReference type="InterPro" id="IPR008921">
    <property type="entry name" value="DNA_pol3_clamp-load_cplx_C"/>
</dbReference>
<dbReference type="GO" id="GO:0046872">
    <property type="term" value="F:metal ion binding"/>
    <property type="evidence" value="ECO:0007669"/>
    <property type="project" value="UniProtKB-KW"/>
</dbReference>
<dbReference type="InterPro" id="IPR012763">
    <property type="entry name" value="DNA_pol_III_sug/sutau_N"/>
</dbReference>
<dbReference type="GO" id="GO:0003677">
    <property type="term" value="F:DNA binding"/>
    <property type="evidence" value="ECO:0007669"/>
    <property type="project" value="InterPro"/>
</dbReference>
<dbReference type="NCBIfam" id="TIGR02397">
    <property type="entry name" value="dnaX_nterm"/>
    <property type="match status" value="1"/>
</dbReference>
<dbReference type="FunFam" id="1.10.8.60:FF:000013">
    <property type="entry name" value="DNA polymerase III subunit gamma/tau"/>
    <property type="match status" value="1"/>
</dbReference>
<reference evidence="13 14" key="1">
    <citation type="submission" date="2013-12" db="EMBL/GenBank/DDBJ databases">
        <title>Draft genome sequence of Caloranaerobacter sp. H53214.</title>
        <authorList>
            <person name="Jiang L.J."/>
            <person name="Shao Z.Z."/>
            <person name="Long M.N."/>
        </authorList>
    </citation>
    <scope>NUCLEOTIDE SEQUENCE [LARGE SCALE GENOMIC DNA]</scope>
    <source>
        <strain evidence="13 14">H53214</strain>
    </source>
</reference>
<evidence type="ECO:0000256" key="9">
    <source>
        <dbReference type="ARBA" id="ARBA00022840"/>
    </source>
</evidence>
<dbReference type="NCBIfam" id="TIGR01128">
    <property type="entry name" value="holA"/>
    <property type="match status" value="1"/>
</dbReference>
<dbReference type="FunFam" id="3.40.50.300:FF:000014">
    <property type="entry name" value="DNA polymerase III subunit gamma/tau"/>
    <property type="match status" value="1"/>
</dbReference>
<dbReference type="EMBL" id="AZTB01000011">
    <property type="protein sequence ID" value="KGG80916.1"/>
    <property type="molecule type" value="Genomic_DNA"/>
</dbReference>
<accession>A0A096DNS5</accession>
<comment type="similarity">
    <text evidence="1">Belongs to the DnaX/STICHEL family.</text>
</comment>
<keyword evidence="5" id="KW-0235">DNA replication</keyword>
<keyword evidence="6" id="KW-0479">Metal-binding</keyword>
<dbReference type="InterPro" id="IPR048448">
    <property type="entry name" value="DnaX-like_C"/>
</dbReference>
<evidence type="ECO:0000259" key="12">
    <source>
        <dbReference type="SMART" id="SM00382"/>
    </source>
</evidence>
<protein>
    <recommendedName>
        <fullName evidence="2">DNA-directed DNA polymerase</fullName>
        <ecNumber evidence="2">2.7.7.7</ecNumber>
    </recommendedName>
</protein>
<name>A0A096DNS5_9FIRM</name>
<dbReference type="InterPro" id="IPR045085">
    <property type="entry name" value="HLD_clamp_pol_III_gamma_tau"/>
</dbReference>
<evidence type="ECO:0000256" key="10">
    <source>
        <dbReference type="ARBA" id="ARBA00022932"/>
    </source>
</evidence>
<organism evidence="13 14">
    <name type="scientific">Caloranaerobacter azorensis H53214</name>
    <dbReference type="NCBI Taxonomy" id="1156417"/>
    <lineage>
        <taxon>Bacteria</taxon>
        <taxon>Bacillati</taxon>
        <taxon>Bacillota</taxon>
        <taxon>Tissierellia</taxon>
        <taxon>Tissierellales</taxon>
        <taxon>Thermohalobacteraceae</taxon>
        <taxon>Caloranaerobacter</taxon>
    </lineage>
</organism>
<dbReference type="InterPro" id="IPR050238">
    <property type="entry name" value="DNA_Rep/Repair_Clamp_Loader"/>
</dbReference>
<dbReference type="PANTHER" id="PTHR11669:SF0">
    <property type="entry name" value="PROTEIN STICHEL-LIKE 2"/>
    <property type="match status" value="1"/>
</dbReference>
<evidence type="ECO:0000256" key="2">
    <source>
        <dbReference type="ARBA" id="ARBA00012417"/>
    </source>
</evidence>
<keyword evidence="9" id="KW-0067">ATP-binding</keyword>
<sequence>MAYQALYRKYRPKDFDSVLGQEHVTTILKNQIINNNIAHAYLFSGTRGTGKTSTAKIFARAVNCLNNKDGNPCNECEVCRGILNDTIMDVVEMDAASNNSVDDIRELREKVKYPPSKGRYKVYIIDEVHMLSKGAFNALLKTLEEPPKHLLFILATTEPQKLPATILSRCQRFDFKRISVDDIVKNMRAICDELNIDVEDRGLRLIARNSDGAMRDALSILDQCVSFSDGRITYEYILSILGTVNLDVIFELTDAIINSNLEKTLGLIEDIVRAGKDVNQFIKDLILHFRNLMIAKTSKNIENIIDASDEVIYKLNRQAKNIELNDIMRAIKILSDVEVKAKWSSQPRIILEVGLIKFIKTPSNVDIDNLLEKVAKLEKIIEEGKFHVIDKSNHSYNVEIKTSVSENLKKDNTDQKVNIKDEIFNENGNINSENVSFNKIKIEWSNFLKRLKKEKISIHALLMEGKLISFENNMLTVAFEDGFAFHKDAIEKKNNKEFVEKSISKYFNCDIKMKFIMASEIKNTESEQEDKKKDIIKQIKDIFGEDLVEVV</sequence>
<dbReference type="InterPro" id="IPR022754">
    <property type="entry name" value="DNA_pol_III_gamma-3"/>
</dbReference>
<comment type="caution">
    <text evidence="13">The sequence shown here is derived from an EMBL/GenBank/DDBJ whole genome shotgun (WGS) entry which is preliminary data.</text>
</comment>
<dbReference type="GO" id="GO:0005524">
    <property type="term" value="F:ATP binding"/>
    <property type="evidence" value="ECO:0007669"/>
    <property type="project" value="UniProtKB-KW"/>
</dbReference>
<dbReference type="CDD" id="cd00009">
    <property type="entry name" value="AAA"/>
    <property type="match status" value="1"/>
</dbReference>
<dbReference type="Gene3D" id="1.20.272.10">
    <property type="match status" value="1"/>
</dbReference>
<keyword evidence="7" id="KW-0547">Nucleotide-binding</keyword>
<evidence type="ECO:0000256" key="6">
    <source>
        <dbReference type="ARBA" id="ARBA00022723"/>
    </source>
</evidence>
<evidence type="ECO:0000256" key="7">
    <source>
        <dbReference type="ARBA" id="ARBA00022741"/>
    </source>
</evidence>
<evidence type="ECO:0000256" key="5">
    <source>
        <dbReference type="ARBA" id="ARBA00022705"/>
    </source>
</evidence>
<dbReference type="Gene3D" id="3.40.50.300">
    <property type="entry name" value="P-loop containing nucleotide triphosphate hydrolases"/>
    <property type="match status" value="1"/>
</dbReference>
<gene>
    <name evidence="13" type="ORF">Y919_03560</name>
</gene>
<evidence type="ECO:0000256" key="4">
    <source>
        <dbReference type="ARBA" id="ARBA00022695"/>
    </source>
</evidence>
<dbReference type="SMART" id="SM00382">
    <property type="entry name" value="AAA"/>
    <property type="match status" value="1"/>
</dbReference>
<dbReference type="InterPro" id="IPR003593">
    <property type="entry name" value="AAA+_ATPase"/>
</dbReference>
<dbReference type="STRING" id="1156417.Y919_03560"/>
<dbReference type="GO" id="GO:0003887">
    <property type="term" value="F:DNA-directed DNA polymerase activity"/>
    <property type="evidence" value="ECO:0007669"/>
    <property type="project" value="UniProtKB-KW"/>
</dbReference>
<keyword evidence="4" id="KW-0548">Nucleotidyltransferase</keyword>
<evidence type="ECO:0000256" key="1">
    <source>
        <dbReference type="ARBA" id="ARBA00006360"/>
    </source>
</evidence>
<dbReference type="AlphaFoldDB" id="A0A096DNS5"/>
<comment type="catalytic activity">
    <reaction evidence="11">
        <text>DNA(n) + a 2'-deoxyribonucleoside 5'-triphosphate = DNA(n+1) + diphosphate</text>
        <dbReference type="Rhea" id="RHEA:22508"/>
        <dbReference type="Rhea" id="RHEA-COMP:17339"/>
        <dbReference type="Rhea" id="RHEA-COMP:17340"/>
        <dbReference type="ChEBI" id="CHEBI:33019"/>
        <dbReference type="ChEBI" id="CHEBI:61560"/>
        <dbReference type="ChEBI" id="CHEBI:173112"/>
        <dbReference type="EC" id="2.7.7.7"/>
    </reaction>
</comment>
<dbReference type="NCBIfam" id="NF004046">
    <property type="entry name" value="PRK05563.1"/>
    <property type="match status" value="1"/>
</dbReference>
<dbReference type="GO" id="GO:0009360">
    <property type="term" value="C:DNA polymerase III complex"/>
    <property type="evidence" value="ECO:0007669"/>
    <property type="project" value="InterPro"/>
</dbReference>